<gene>
    <name evidence="1" type="ORF">ACOLOM_LOCUS3825</name>
</gene>
<protein>
    <submittedName>
        <fullName evidence="1">7276_t:CDS:1</fullName>
    </submittedName>
</protein>
<proteinExistence type="predicted"/>
<comment type="caution">
    <text evidence="1">The sequence shown here is derived from an EMBL/GenBank/DDBJ whole genome shotgun (WGS) entry which is preliminary data.</text>
</comment>
<evidence type="ECO:0000313" key="1">
    <source>
        <dbReference type="EMBL" id="CAG8525015.1"/>
    </source>
</evidence>
<evidence type="ECO:0000313" key="2">
    <source>
        <dbReference type="Proteomes" id="UP000789525"/>
    </source>
</evidence>
<accession>A0ACA9LDP6</accession>
<organism evidence="1 2">
    <name type="scientific">Acaulospora colombiana</name>
    <dbReference type="NCBI Taxonomy" id="27376"/>
    <lineage>
        <taxon>Eukaryota</taxon>
        <taxon>Fungi</taxon>
        <taxon>Fungi incertae sedis</taxon>
        <taxon>Mucoromycota</taxon>
        <taxon>Glomeromycotina</taxon>
        <taxon>Glomeromycetes</taxon>
        <taxon>Diversisporales</taxon>
        <taxon>Acaulosporaceae</taxon>
        <taxon>Acaulospora</taxon>
    </lineage>
</organism>
<keyword evidence="2" id="KW-1185">Reference proteome</keyword>
<sequence length="415" mass="45712">MYFATGSARLLSLANVSGSEDEDKTVIGINANSRKNLFFVLTKSNISIWKVRPPVLLASVQRTKISVDEHGANVAAFWSPEGSKIAIHTTASFVVLVNIYQTPDYRPLSRLSVASIIRTTFLPGPGEGLPLEGLYLQLRGVIKIDGELLCLSPRITHLLFATRNPAAVQQLPWPQDDEEEEDAGWLGHETWSLNEQQFPWLDGSAEGHVTLSKIRHTKTSAAEGWITNDGKAYFTHLTKQERDPNQLPEQEVQSPASHKTTGEDESVWLGTRLYPDSSSLGLDLGNNPSKGAVDIALNSRFSIVAVGLEDGELVYIPFPSQEGTLAPPKFLKIPDLSLYGSCGRVTSLEWTSDGYALAVGWQNGWGIVSVGGRFLAWNIGASISHPEYLIQDPIVLELTQWPGYRTPLCTEYQIW</sequence>
<dbReference type="Proteomes" id="UP000789525">
    <property type="component" value="Unassembled WGS sequence"/>
</dbReference>
<name>A0ACA9LDP6_9GLOM</name>
<reference evidence="1" key="1">
    <citation type="submission" date="2021-06" db="EMBL/GenBank/DDBJ databases">
        <authorList>
            <person name="Kallberg Y."/>
            <person name="Tangrot J."/>
            <person name="Rosling A."/>
        </authorList>
    </citation>
    <scope>NUCLEOTIDE SEQUENCE</scope>
    <source>
        <strain evidence="1">CL356</strain>
    </source>
</reference>
<dbReference type="EMBL" id="CAJVPT010005890">
    <property type="protein sequence ID" value="CAG8525015.1"/>
    <property type="molecule type" value="Genomic_DNA"/>
</dbReference>